<dbReference type="HOGENOM" id="CLU_083660_2_1_1"/>
<protein>
    <submittedName>
        <fullName evidence="1">Uncharacterized protein</fullName>
    </submittedName>
</protein>
<dbReference type="AlphaFoldDB" id="A0A0C9UNG0"/>
<feature type="non-terminal residue" evidence="1">
    <location>
        <position position="1"/>
    </location>
</feature>
<dbReference type="OrthoDB" id="2317741at2759"/>
<dbReference type="EMBL" id="KN837179">
    <property type="protein sequence ID" value="KIJ36379.1"/>
    <property type="molecule type" value="Genomic_DNA"/>
</dbReference>
<keyword evidence="2" id="KW-1185">Reference proteome</keyword>
<organism evidence="1 2">
    <name type="scientific">Sphaerobolus stellatus (strain SS14)</name>
    <dbReference type="NCBI Taxonomy" id="990650"/>
    <lineage>
        <taxon>Eukaryota</taxon>
        <taxon>Fungi</taxon>
        <taxon>Dikarya</taxon>
        <taxon>Basidiomycota</taxon>
        <taxon>Agaricomycotina</taxon>
        <taxon>Agaricomycetes</taxon>
        <taxon>Phallomycetidae</taxon>
        <taxon>Geastrales</taxon>
        <taxon>Sphaerobolaceae</taxon>
        <taxon>Sphaerobolus</taxon>
    </lineage>
</organism>
<sequence>AIALSAVSATPTPAALDVFDPPIIKPDAHTVWHAGTQHNSMTFYICRDTSTAPAQITNPIGSVILRTLNSILNISSGFSILDGSHRIQLPADLPTRKDYMIVLFGDSGNTSPSFTI</sequence>
<name>A0A0C9UNG0_SPHS4</name>
<gene>
    <name evidence="1" type="ORF">M422DRAFT_102442</name>
</gene>
<feature type="non-terminal residue" evidence="1">
    <location>
        <position position="116"/>
    </location>
</feature>
<accession>A0A0C9UNG0</accession>
<reference evidence="1 2" key="1">
    <citation type="submission" date="2014-06" db="EMBL/GenBank/DDBJ databases">
        <title>Evolutionary Origins and Diversification of the Mycorrhizal Mutualists.</title>
        <authorList>
            <consortium name="DOE Joint Genome Institute"/>
            <consortium name="Mycorrhizal Genomics Consortium"/>
            <person name="Kohler A."/>
            <person name="Kuo A."/>
            <person name="Nagy L.G."/>
            <person name="Floudas D."/>
            <person name="Copeland A."/>
            <person name="Barry K.W."/>
            <person name="Cichocki N."/>
            <person name="Veneault-Fourrey C."/>
            <person name="LaButti K."/>
            <person name="Lindquist E.A."/>
            <person name="Lipzen A."/>
            <person name="Lundell T."/>
            <person name="Morin E."/>
            <person name="Murat C."/>
            <person name="Riley R."/>
            <person name="Ohm R."/>
            <person name="Sun H."/>
            <person name="Tunlid A."/>
            <person name="Henrissat B."/>
            <person name="Grigoriev I.V."/>
            <person name="Hibbett D.S."/>
            <person name="Martin F."/>
        </authorList>
    </citation>
    <scope>NUCLEOTIDE SEQUENCE [LARGE SCALE GENOMIC DNA]</scope>
    <source>
        <strain evidence="1 2">SS14</strain>
    </source>
</reference>
<evidence type="ECO:0000313" key="1">
    <source>
        <dbReference type="EMBL" id="KIJ36379.1"/>
    </source>
</evidence>
<proteinExistence type="predicted"/>
<evidence type="ECO:0000313" key="2">
    <source>
        <dbReference type="Proteomes" id="UP000054279"/>
    </source>
</evidence>
<dbReference type="Proteomes" id="UP000054279">
    <property type="component" value="Unassembled WGS sequence"/>
</dbReference>